<gene>
    <name evidence="1" type="ORF">PGT21_022708</name>
</gene>
<dbReference type="Proteomes" id="UP000324748">
    <property type="component" value="Unassembled WGS sequence"/>
</dbReference>
<proteinExistence type="predicted"/>
<organism evidence="1 2">
    <name type="scientific">Puccinia graminis f. sp. tritici</name>
    <dbReference type="NCBI Taxonomy" id="56615"/>
    <lineage>
        <taxon>Eukaryota</taxon>
        <taxon>Fungi</taxon>
        <taxon>Dikarya</taxon>
        <taxon>Basidiomycota</taxon>
        <taxon>Pucciniomycotina</taxon>
        <taxon>Pucciniomycetes</taxon>
        <taxon>Pucciniales</taxon>
        <taxon>Pucciniaceae</taxon>
        <taxon>Puccinia</taxon>
    </lineage>
</organism>
<dbReference type="AlphaFoldDB" id="A0A5B0PLS8"/>
<protein>
    <submittedName>
        <fullName evidence="1">Uncharacterized protein</fullName>
    </submittedName>
</protein>
<keyword evidence="2" id="KW-1185">Reference proteome</keyword>
<dbReference type="EMBL" id="VSWC01000053">
    <property type="protein sequence ID" value="KAA1101498.1"/>
    <property type="molecule type" value="Genomic_DNA"/>
</dbReference>
<sequence>MRVEIRTRLECDHGVVSLGRQLTDPRFLSVPRRPALSWSNLIGNRSKSFGNRSKSFGNRSKTSEYQLGTFAECPIVIRTGPETLGPLECSGLDRVLRPANGPVSHLSPTIWRDMRVLSSTILLIPKEQSIPSAICLQHPFRYTLS</sequence>
<reference evidence="1 2" key="1">
    <citation type="submission" date="2019-05" db="EMBL/GenBank/DDBJ databases">
        <title>Emergence of the Ug99 lineage of the wheat stem rust pathogen through somatic hybridization.</title>
        <authorList>
            <person name="Li F."/>
            <person name="Upadhyaya N.M."/>
            <person name="Sperschneider J."/>
            <person name="Matny O."/>
            <person name="Nguyen-Phuc H."/>
            <person name="Mago R."/>
            <person name="Raley C."/>
            <person name="Miller M.E."/>
            <person name="Silverstein K.A.T."/>
            <person name="Henningsen E."/>
            <person name="Hirsch C.D."/>
            <person name="Visser B."/>
            <person name="Pretorius Z.A."/>
            <person name="Steffenson B.J."/>
            <person name="Schwessinger B."/>
            <person name="Dodds P.N."/>
            <person name="Figueroa M."/>
        </authorList>
    </citation>
    <scope>NUCLEOTIDE SEQUENCE [LARGE SCALE GENOMIC DNA]</scope>
    <source>
        <strain evidence="1">21-0</strain>
    </source>
</reference>
<name>A0A5B0PLS8_PUCGR</name>
<comment type="caution">
    <text evidence="1">The sequence shown here is derived from an EMBL/GenBank/DDBJ whole genome shotgun (WGS) entry which is preliminary data.</text>
</comment>
<accession>A0A5B0PLS8</accession>
<evidence type="ECO:0000313" key="2">
    <source>
        <dbReference type="Proteomes" id="UP000324748"/>
    </source>
</evidence>
<evidence type="ECO:0000313" key="1">
    <source>
        <dbReference type="EMBL" id="KAA1101498.1"/>
    </source>
</evidence>